<reference evidence="6 7" key="1">
    <citation type="submission" date="2016-01" db="EMBL/GenBank/DDBJ databases">
        <title>Genome sequence of the yeast Holleya sinecauda.</title>
        <authorList>
            <person name="Dietrich F.S."/>
        </authorList>
    </citation>
    <scope>NUCLEOTIDE SEQUENCE [LARGE SCALE GENOMIC DNA]</scope>
    <source>
        <strain evidence="6 7">ATCC 58844</strain>
    </source>
</reference>
<feature type="transmembrane region" description="Helical" evidence="5">
    <location>
        <begin position="12"/>
        <end position="29"/>
    </location>
</feature>
<organism evidence="6 7">
    <name type="scientific">Eremothecium sinecaudum</name>
    <dbReference type="NCBI Taxonomy" id="45286"/>
    <lineage>
        <taxon>Eukaryota</taxon>
        <taxon>Fungi</taxon>
        <taxon>Dikarya</taxon>
        <taxon>Ascomycota</taxon>
        <taxon>Saccharomycotina</taxon>
        <taxon>Saccharomycetes</taxon>
        <taxon>Saccharomycetales</taxon>
        <taxon>Saccharomycetaceae</taxon>
        <taxon>Eremothecium</taxon>
    </lineage>
</organism>
<evidence type="ECO:0000256" key="4">
    <source>
        <dbReference type="ARBA" id="ARBA00023136"/>
    </source>
</evidence>
<dbReference type="Pfam" id="PF07690">
    <property type="entry name" value="MFS_1"/>
    <property type="match status" value="1"/>
</dbReference>
<feature type="transmembrane region" description="Helical" evidence="5">
    <location>
        <begin position="469"/>
        <end position="490"/>
    </location>
</feature>
<evidence type="ECO:0000256" key="5">
    <source>
        <dbReference type="SAM" id="Phobius"/>
    </source>
</evidence>
<evidence type="ECO:0000313" key="7">
    <source>
        <dbReference type="Proteomes" id="UP000243052"/>
    </source>
</evidence>
<feature type="transmembrane region" description="Helical" evidence="5">
    <location>
        <begin position="76"/>
        <end position="92"/>
    </location>
</feature>
<feature type="transmembrane region" description="Helical" evidence="5">
    <location>
        <begin position="327"/>
        <end position="351"/>
    </location>
</feature>
<keyword evidence="2 5" id="KW-0812">Transmembrane</keyword>
<proteinExistence type="predicted"/>
<gene>
    <name evidence="6" type="ORF">AW171_hschr63698</name>
</gene>
<feature type="transmembrane region" description="Helical" evidence="5">
    <location>
        <begin position="438"/>
        <end position="462"/>
    </location>
</feature>
<keyword evidence="7" id="KW-1185">Reference proteome</keyword>
<dbReference type="InterPro" id="IPR011701">
    <property type="entry name" value="MFS"/>
</dbReference>
<keyword evidence="4 5" id="KW-0472">Membrane</keyword>
<dbReference type="EMBL" id="CP014246">
    <property type="protein sequence ID" value="AMD21727.1"/>
    <property type="molecule type" value="Genomic_DNA"/>
</dbReference>
<comment type="subcellular location">
    <subcellularLocation>
        <location evidence="1">Membrane</location>
        <topology evidence="1">Multi-pass membrane protein</topology>
    </subcellularLocation>
</comment>
<dbReference type="Gene3D" id="1.20.1250.20">
    <property type="entry name" value="MFS general substrate transporter like domains"/>
    <property type="match status" value="1"/>
</dbReference>
<dbReference type="GO" id="GO:0022857">
    <property type="term" value="F:transmembrane transporter activity"/>
    <property type="evidence" value="ECO:0007669"/>
    <property type="project" value="InterPro"/>
</dbReference>
<dbReference type="STRING" id="45286.A0A0X8HUE4"/>
<feature type="transmembrane region" description="Helical" evidence="5">
    <location>
        <begin position="371"/>
        <end position="391"/>
    </location>
</feature>
<dbReference type="PANTHER" id="PTHR21576:SF166">
    <property type="entry name" value="ADR278WP"/>
    <property type="match status" value="1"/>
</dbReference>
<feature type="transmembrane region" description="Helical" evidence="5">
    <location>
        <begin position="168"/>
        <end position="188"/>
    </location>
</feature>
<protein>
    <submittedName>
        <fullName evidence="6">HFL129Cp</fullName>
    </submittedName>
</protein>
<accession>A0A0X8HUE4</accession>
<feature type="transmembrane region" description="Helical" evidence="5">
    <location>
        <begin position="104"/>
        <end position="125"/>
    </location>
</feature>
<evidence type="ECO:0000256" key="3">
    <source>
        <dbReference type="ARBA" id="ARBA00022989"/>
    </source>
</evidence>
<dbReference type="AlphaFoldDB" id="A0A0X8HUE4"/>
<feature type="transmembrane region" description="Helical" evidence="5">
    <location>
        <begin position="49"/>
        <end position="69"/>
    </location>
</feature>
<sequence>MSTLTGAELVRCFIGANIIALGTGTQYLYSYYAPQLLTHCSIPVEYLSYFTFALTIGSSALGILCGFIIDTMGPQFSCGLSAFCTFIAYYSLRYCYSNKSNNIPFLFLVFVLLGYGCISGFFAAVKCCTINYPQYRGTAVSCPFALFALSAMLFSSACYRLFGEDMLSVFTFLMILCPAITLTGCWTLKIDTDNPKRDEREATELDPESCDAESHFESLNVTPAANFGAITEEVEHFRPLKNKHASVLSPNVKSPSNKQSFPVPELVIEPSSAIADDQGYGNLSRTERNISQSRNNGYFSFYRSFKSIFNGKWFDELMKVINNPNFIIYYMIMAILHGAGQMYIYSIGYIVDVQASSHPEQSIGGEQVQTLQLSIISVSSCIGRLISGPISDLLVKRFNAQRFWLILVATFIFNIASMILISETTVVPRFWHDLPPNIFSLSCSSLLFGFGFGMTLGTFPAIVADSFGLVGFSTIWGILTTGCLISVNYFSKVFANDLSFNADVTHGGCIQGSSCYSHTFHVIQVFATFALCLVIVAMARNSQKFPNYPLSAATSP</sequence>
<evidence type="ECO:0000256" key="2">
    <source>
        <dbReference type="ARBA" id="ARBA00022692"/>
    </source>
</evidence>
<dbReference type="OrthoDB" id="410267at2759"/>
<evidence type="ECO:0000256" key="1">
    <source>
        <dbReference type="ARBA" id="ARBA00004141"/>
    </source>
</evidence>
<dbReference type="RefSeq" id="XP_017988723.1">
    <property type="nucleotide sequence ID" value="XM_018133151.1"/>
</dbReference>
<dbReference type="InterPro" id="IPR036259">
    <property type="entry name" value="MFS_trans_sf"/>
</dbReference>
<feature type="transmembrane region" description="Helical" evidence="5">
    <location>
        <begin position="137"/>
        <end position="162"/>
    </location>
</feature>
<dbReference type="Proteomes" id="UP000243052">
    <property type="component" value="Chromosome vi"/>
</dbReference>
<dbReference type="SUPFAM" id="SSF103473">
    <property type="entry name" value="MFS general substrate transporter"/>
    <property type="match status" value="1"/>
</dbReference>
<feature type="transmembrane region" description="Helical" evidence="5">
    <location>
        <begin position="520"/>
        <end position="539"/>
    </location>
</feature>
<feature type="transmembrane region" description="Helical" evidence="5">
    <location>
        <begin position="403"/>
        <end position="422"/>
    </location>
</feature>
<dbReference type="GeneID" id="28725032"/>
<evidence type="ECO:0000313" key="6">
    <source>
        <dbReference type="EMBL" id="AMD21727.1"/>
    </source>
</evidence>
<name>A0A0X8HUE4_9SACH</name>
<dbReference type="PANTHER" id="PTHR21576">
    <property type="entry name" value="UNCHARACTERIZED NODULIN-LIKE PROTEIN"/>
    <property type="match status" value="1"/>
</dbReference>
<dbReference type="GO" id="GO:0000329">
    <property type="term" value="C:fungal-type vacuole membrane"/>
    <property type="evidence" value="ECO:0007669"/>
    <property type="project" value="TreeGrafter"/>
</dbReference>
<keyword evidence="3 5" id="KW-1133">Transmembrane helix</keyword>